<dbReference type="Gene3D" id="3.90.550.10">
    <property type="entry name" value="Spore Coat Polysaccharide Biosynthesis Protein SpsA, Chain A"/>
    <property type="match status" value="1"/>
</dbReference>
<dbReference type="InterPro" id="IPR001173">
    <property type="entry name" value="Glyco_trans_2-like"/>
</dbReference>
<sequence>MNHNYKISVIIPVYNVEDYIGRCLDSLVNQTLGIENIQVIAVNDCTPDNSMAVVEDYAKKYPSIEIVKHKTNQGQGAARNTGLSYAEGDYITFVDSDDFISENTYEVCLEKFEKYNCDLVIYEYEYYSESGKEYQRNPSGVLFDENQLVEDITQTPEIVFSTSLCNKVYPNKFKSLLKFPNTLYEDMVPTITIIFKSKRIYITNECKYHYRKRESGIKSTTDDFLEKTDSYRDFIFIHYELYTLLNEYPQYKPLIDWINARDTRYFVLDLILRNVFSHEERKEIFYKAKEYMGDVSEDTLKKFDPFWREFLRDVQKKSYWPFFIKYRSLYPRIKYKVLKIAKLMKLYYLRSLKVSQIAVSLFLSILYKRNPKSKGIWLLSERPSEAKDNGYRFFQYIREEHPEINAYYVIDKSCEEDYNRVKPLGNVIQHGSWKHKTLFMLSEKLITAHKGFIEPWNYRNFKRYFQRFTKEKKYIFLQHGIIGNGVMDFLGKRNPNNHFNLFICGAKPEFNYINNNFGYLPGEVAYTGLARFDYLKNQPKNQILIMPTWRTGIVQPSWVKNKVVEDEDFLSSEYFQRFQSIINNKKLMDLLEKHDFKLIFYPHYEVQQYLKYFKSSSNRVVLADKDSTDVQTLLMESKLLITDYSSVHFDFAYMNKPLVYYQFDREIFFKKHYKKGYFSFEDHGFGPVMESEEELIRFLESALENNFSMDPEYRTRTDDFFILKDDRNCERIYNEIMKLDQHYVVVDNLIDEIFKDHKQKLSFNGLDIYLHGNYIMYVADSIKRVNNKFFLEVSHDSQDFHEAPDLLNLDFFFKDLRVAEDKRSKYTDKNIAIVKIPKVKIKSIKIGQYINEEVKNLGEFILNKN</sequence>
<dbReference type="PANTHER" id="PTHR22916:SF3">
    <property type="entry name" value="UDP-GLCNAC:BETAGAL BETA-1,3-N-ACETYLGLUCOSAMINYLTRANSFERASE-LIKE PROTEIN 1"/>
    <property type="match status" value="1"/>
</dbReference>
<accession>A0A1D3L3F6</accession>
<dbReference type="Pfam" id="PF04464">
    <property type="entry name" value="Glyphos_transf"/>
    <property type="match status" value="1"/>
</dbReference>
<dbReference type="Proteomes" id="UP000094707">
    <property type="component" value="Chromosome I"/>
</dbReference>
<dbReference type="GO" id="GO:0047355">
    <property type="term" value="F:CDP-glycerol glycerophosphotransferase activity"/>
    <property type="evidence" value="ECO:0007669"/>
    <property type="project" value="InterPro"/>
</dbReference>
<proteinExistence type="predicted"/>
<dbReference type="PATRIC" id="fig|129848.4.peg.1562"/>
<keyword evidence="3" id="KW-1185">Reference proteome</keyword>
<dbReference type="STRING" id="118062.MCBB_1530"/>
<dbReference type="InterPro" id="IPR043148">
    <property type="entry name" value="TagF_C"/>
</dbReference>
<dbReference type="InterPro" id="IPR007554">
    <property type="entry name" value="Glycerophosphate_synth"/>
</dbReference>
<dbReference type="PANTHER" id="PTHR22916">
    <property type="entry name" value="GLYCOSYLTRANSFERASE"/>
    <property type="match status" value="1"/>
</dbReference>
<evidence type="ECO:0000313" key="2">
    <source>
        <dbReference type="EMBL" id="SCG86085.1"/>
    </source>
</evidence>
<feature type="domain" description="Glycosyltransferase 2-like" evidence="1">
    <location>
        <begin position="8"/>
        <end position="140"/>
    </location>
</feature>
<dbReference type="AlphaFoldDB" id="A0A1D3L3F6"/>
<dbReference type="EMBL" id="LT607756">
    <property type="protein sequence ID" value="SCG86085.1"/>
    <property type="molecule type" value="Genomic_DNA"/>
</dbReference>
<gene>
    <name evidence="2" type="primary">ggaB3</name>
    <name evidence="2" type="ORF">MCBB_1530</name>
</gene>
<dbReference type="SUPFAM" id="SSF53448">
    <property type="entry name" value="Nucleotide-diphospho-sugar transferases"/>
    <property type="match status" value="1"/>
</dbReference>
<dbReference type="Pfam" id="PF00535">
    <property type="entry name" value="Glycos_transf_2"/>
    <property type="match status" value="1"/>
</dbReference>
<dbReference type="InterPro" id="IPR029044">
    <property type="entry name" value="Nucleotide-diphossugar_trans"/>
</dbReference>
<reference evidence="2 3" key="1">
    <citation type="submission" date="2016-08" db="EMBL/GenBank/DDBJ databases">
        <authorList>
            <person name="Seilhamer J.J."/>
        </authorList>
    </citation>
    <scope>NUCLEOTIDE SEQUENCE [LARGE SCALE GENOMIC DNA]</scope>
    <source>
        <strain evidence="2">Buetzberg</strain>
    </source>
</reference>
<dbReference type="Gene3D" id="3.40.50.12580">
    <property type="match status" value="1"/>
</dbReference>
<dbReference type="SUPFAM" id="SSF53756">
    <property type="entry name" value="UDP-Glycosyltransferase/glycogen phosphorylase"/>
    <property type="match status" value="1"/>
</dbReference>
<dbReference type="KEGG" id="mcub:MCBB_1530"/>
<dbReference type="CDD" id="cd00761">
    <property type="entry name" value="Glyco_tranf_GTA_type"/>
    <property type="match status" value="1"/>
</dbReference>
<evidence type="ECO:0000313" key="3">
    <source>
        <dbReference type="Proteomes" id="UP000094707"/>
    </source>
</evidence>
<dbReference type="GeneID" id="30412371"/>
<organism evidence="2 3">
    <name type="scientific">Methanobacterium congolense</name>
    <dbReference type="NCBI Taxonomy" id="118062"/>
    <lineage>
        <taxon>Archaea</taxon>
        <taxon>Methanobacteriati</taxon>
        <taxon>Methanobacteriota</taxon>
        <taxon>Methanomada group</taxon>
        <taxon>Methanobacteria</taxon>
        <taxon>Methanobacteriales</taxon>
        <taxon>Methanobacteriaceae</taxon>
        <taxon>Methanobacterium</taxon>
    </lineage>
</organism>
<dbReference type="GO" id="GO:0016020">
    <property type="term" value="C:membrane"/>
    <property type="evidence" value="ECO:0007669"/>
    <property type="project" value="InterPro"/>
</dbReference>
<evidence type="ECO:0000259" key="1">
    <source>
        <dbReference type="Pfam" id="PF00535"/>
    </source>
</evidence>
<dbReference type="GO" id="GO:0016758">
    <property type="term" value="F:hexosyltransferase activity"/>
    <property type="evidence" value="ECO:0007669"/>
    <property type="project" value="UniProtKB-ARBA"/>
</dbReference>
<name>A0A1D3L3F6_9EURY</name>
<dbReference type="RefSeq" id="WP_071907181.1">
    <property type="nucleotide sequence ID" value="NZ_LT607756.1"/>
</dbReference>
<dbReference type="OrthoDB" id="77671at2157"/>
<protein>
    <submittedName>
        <fullName evidence="2">Minor teichoic acid biosynthesis protein GgaB</fullName>
    </submittedName>
</protein>